<evidence type="ECO:0000313" key="2">
    <source>
        <dbReference type="EMBL" id="MCG2623672.1"/>
    </source>
</evidence>
<reference evidence="2" key="1">
    <citation type="submission" date="2022-01" db="EMBL/GenBank/DDBJ databases">
        <authorList>
            <person name="Jo J.-H."/>
            <person name="Im W.-T."/>
        </authorList>
    </citation>
    <scope>NUCLEOTIDE SEQUENCE</scope>
    <source>
        <strain evidence="2">I2-34</strain>
    </source>
</reference>
<name>A0ABS9LAG6_9MICC</name>
<sequence length="48" mass="5299">MGAWNGPIPTRPQPVATRSPGRSTGIPEQHAMQSNRTETSYASNERQF</sequence>
<feature type="compositionally biased region" description="Polar residues" evidence="1">
    <location>
        <begin position="31"/>
        <end position="48"/>
    </location>
</feature>
<evidence type="ECO:0000256" key="1">
    <source>
        <dbReference type="SAM" id="MobiDB-lite"/>
    </source>
</evidence>
<dbReference type="RefSeq" id="WP_237823275.1">
    <property type="nucleotide sequence ID" value="NZ_JAKLTQ010000015.1"/>
</dbReference>
<feature type="region of interest" description="Disordered" evidence="1">
    <location>
        <begin position="1"/>
        <end position="48"/>
    </location>
</feature>
<accession>A0ABS9LAG6</accession>
<evidence type="ECO:0000313" key="3">
    <source>
        <dbReference type="Proteomes" id="UP001165368"/>
    </source>
</evidence>
<proteinExistence type="predicted"/>
<comment type="caution">
    <text evidence="2">The sequence shown here is derived from an EMBL/GenBank/DDBJ whole genome shotgun (WGS) entry which is preliminary data.</text>
</comment>
<organism evidence="2 3">
    <name type="scientific">Arthrobacter hankyongi</name>
    <dbReference type="NCBI Taxonomy" id="2904801"/>
    <lineage>
        <taxon>Bacteria</taxon>
        <taxon>Bacillati</taxon>
        <taxon>Actinomycetota</taxon>
        <taxon>Actinomycetes</taxon>
        <taxon>Micrococcales</taxon>
        <taxon>Micrococcaceae</taxon>
        <taxon>Arthrobacter</taxon>
    </lineage>
</organism>
<protein>
    <submittedName>
        <fullName evidence="2">Uncharacterized protein</fullName>
    </submittedName>
</protein>
<gene>
    <name evidence="2" type="ORF">LVY72_17400</name>
</gene>
<dbReference type="EMBL" id="JAKLTQ010000015">
    <property type="protein sequence ID" value="MCG2623672.1"/>
    <property type="molecule type" value="Genomic_DNA"/>
</dbReference>
<keyword evidence="3" id="KW-1185">Reference proteome</keyword>
<dbReference type="Proteomes" id="UP001165368">
    <property type="component" value="Unassembled WGS sequence"/>
</dbReference>